<dbReference type="EMBL" id="JAYWVC010000003">
    <property type="protein sequence ID" value="MED7820820.1"/>
    <property type="molecule type" value="Genomic_DNA"/>
</dbReference>
<feature type="region of interest" description="Disordered" evidence="2">
    <location>
        <begin position="1"/>
        <end position="22"/>
    </location>
</feature>
<reference evidence="5" key="1">
    <citation type="submission" date="2024-01" db="EMBL/GenBank/DDBJ databases">
        <title>First draft genome sequence data of TA4-1, the type strain of Gram-positive actinobacterium Streptomyces chiangmaiensis.</title>
        <authorList>
            <person name="Yasawong M."/>
            <person name="Nantapong N."/>
        </authorList>
    </citation>
    <scope>NUCLEOTIDE SEQUENCE</scope>
    <source>
        <strain evidence="5">TA4-1</strain>
    </source>
</reference>
<evidence type="ECO:0000256" key="2">
    <source>
        <dbReference type="SAM" id="MobiDB-lite"/>
    </source>
</evidence>
<dbReference type="PANTHER" id="PTHR43884">
    <property type="entry name" value="ACYL-COA DEHYDROGENASE"/>
    <property type="match status" value="1"/>
</dbReference>
<protein>
    <submittedName>
        <fullName evidence="5">Acyl-CoA dehydrogenase family protein</fullName>
    </submittedName>
</protein>
<accession>A0ABU7F9S3</accession>
<keyword evidence="1" id="KW-0560">Oxidoreductase</keyword>
<dbReference type="Gene3D" id="1.20.140.10">
    <property type="entry name" value="Butyryl-CoA Dehydrogenase, subunit A, domain 3"/>
    <property type="match status" value="1"/>
</dbReference>
<gene>
    <name evidence="5" type="ORF">VXC91_02155</name>
</gene>
<dbReference type="Gene3D" id="2.40.110.10">
    <property type="entry name" value="Butyryl-CoA Dehydrogenase, subunit A, domain 2"/>
    <property type="match status" value="1"/>
</dbReference>
<feature type="domain" description="Acyl-CoA dehydrogenase/oxidase N-terminal" evidence="3">
    <location>
        <begin position="29"/>
        <end position="102"/>
    </location>
</feature>
<comment type="caution">
    <text evidence="5">The sequence shown here is derived from an EMBL/GenBank/DDBJ whole genome shotgun (WGS) entry which is preliminary data.</text>
</comment>
<evidence type="ECO:0000313" key="5">
    <source>
        <dbReference type="EMBL" id="MED7820820.1"/>
    </source>
</evidence>
<dbReference type="SUPFAM" id="SSF56645">
    <property type="entry name" value="Acyl-CoA dehydrogenase NM domain-like"/>
    <property type="match status" value="1"/>
</dbReference>
<dbReference type="InterPro" id="IPR046373">
    <property type="entry name" value="Acyl-CoA_Oxase/DH_mid-dom_sf"/>
</dbReference>
<dbReference type="Pfam" id="PF02771">
    <property type="entry name" value="Acyl-CoA_dh_N"/>
    <property type="match status" value="1"/>
</dbReference>
<dbReference type="RefSeq" id="WP_329504632.1">
    <property type="nucleotide sequence ID" value="NZ_BAAAYZ010000077.1"/>
</dbReference>
<evidence type="ECO:0000259" key="4">
    <source>
        <dbReference type="Pfam" id="PF08028"/>
    </source>
</evidence>
<evidence type="ECO:0000313" key="6">
    <source>
        <dbReference type="Proteomes" id="UP001333996"/>
    </source>
</evidence>
<keyword evidence="6" id="KW-1185">Reference proteome</keyword>
<evidence type="ECO:0000259" key="3">
    <source>
        <dbReference type="Pfam" id="PF02771"/>
    </source>
</evidence>
<dbReference type="InterPro" id="IPR036250">
    <property type="entry name" value="AcylCo_DH-like_C"/>
</dbReference>
<evidence type="ECO:0000256" key="1">
    <source>
        <dbReference type="ARBA" id="ARBA00023002"/>
    </source>
</evidence>
<dbReference type="Proteomes" id="UP001333996">
    <property type="component" value="Unassembled WGS sequence"/>
</dbReference>
<sequence>MGVASAPSGPTSESERTGPGRAHWLRVARETADDLATDAAAREQAGKAPFDEVSRLRESGLLTLLIPAELGGGGADWPTAYAVVREIAAADGAIGQLLGCHYFLSWSARFFTEPSLAAQVERRSAAEQWCWGGGFARQEPPLTLARTAAGHVLDGRQSYATGVLVADRLAVRAVRPDTGEPLAVVVDPTHRGVGIDGDADTFGQRLAAGGSVEFDGVPVAADDVLGSLSADEDVLSPLAALASPVGRLLSVQLRLGMAEGVLAEARDYSRAGHSPWHPDWPFGSPQDPQVLTAYGELTVLTRSASALTDQAQEAVHGGLARGEDLTYDEYAEVSVLVAMAEAAASRAVQESTARALDIIGTRSASSRLGLDRFWRNARTHTLYEPVAHRLRDVGDYFLNGAHPPFVLPV</sequence>
<dbReference type="InterPro" id="IPR013786">
    <property type="entry name" value="AcylCoA_DH/ox_N"/>
</dbReference>
<dbReference type="Pfam" id="PF08028">
    <property type="entry name" value="Acyl-CoA_dh_2"/>
    <property type="match status" value="1"/>
</dbReference>
<dbReference type="PIRSF" id="PIRSF016578">
    <property type="entry name" value="HsaA"/>
    <property type="match status" value="1"/>
</dbReference>
<dbReference type="InterPro" id="IPR009100">
    <property type="entry name" value="AcylCoA_DH/oxidase_NM_dom_sf"/>
</dbReference>
<feature type="domain" description="Acyl-CoA dehydrogenase C-terminal" evidence="4">
    <location>
        <begin position="253"/>
        <end position="384"/>
    </location>
</feature>
<name>A0ABU7F9S3_9ACTN</name>
<dbReference type="PANTHER" id="PTHR43884:SF12">
    <property type="entry name" value="ISOVALERYL-COA DEHYDROGENASE, MITOCHONDRIAL-RELATED"/>
    <property type="match status" value="1"/>
</dbReference>
<dbReference type="InterPro" id="IPR013107">
    <property type="entry name" value="Acyl-CoA_DH_C"/>
</dbReference>
<organism evidence="5 6">
    <name type="scientific">Streptomyces chiangmaiensis</name>
    <dbReference type="NCBI Taxonomy" id="766497"/>
    <lineage>
        <taxon>Bacteria</taxon>
        <taxon>Bacillati</taxon>
        <taxon>Actinomycetota</taxon>
        <taxon>Actinomycetes</taxon>
        <taxon>Kitasatosporales</taxon>
        <taxon>Streptomycetaceae</taxon>
        <taxon>Streptomyces</taxon>
    </lineage>
</organism>
<proteinExistence type="predicted"/>
<dbReference type="SUPFAM" id="SSF47203">
    <property type="entry name" value="Acyl-CoA dehydrogenase C-terminal domain-like"/>
    <property type="match status" value="1"/>
</dbReference>
<dbReference type="InterPro" id="IPR037069">
    <property type="entry name" value="AcylCoA_DH/ox_N_sf"/>
</dbReference>
<dbReference type="Gene3D" id="1.10.540.10">
    <property type="entry name" value="Acyl-CoA dehydrogenase/oxidase, N-terminal domain"/>
    <property type="match status" value="1"/>
</dbReference>